<dbReference type="SMART" id="SM01243">
    <property type="entry name" value="IRF-3"/>
    <property type="match status" value="1"/>
</dbReference>
<dbReference type="InterPro" id="IPR036390">
    <property type="entry name" value="WH_DNA-bd_sf"/>
</dbReference>
<dbReference type="InterPro" id="IPR001346">
    <property type="entry name" value="Interferon_reg_fact_DNA-bd_dom"/>
</dbReference>
<dbReference type="GO" id="GO:0000981">
    <property type="term" value="F:DNA-binding transcription factor activity, RNA polymerase II-specific"/>
    <property type="evidence" value="ECO:0007669"/>
    <property type="project" value="TreeGrafter"/>
</dbReference>
<protein>
    <recommendedName>
        <fullName evidence="2">IRF tryptophan pentad repeat domain-containing protein</fullName>
    </recommendedName>
</protein>
<dbReference type="CDD" id="cd00103">
    <property type="entry name" value="IRF"/>
    <property type="match status" value="1"/>
</dbReference>
<dbReference type="EMBL" id="JBAMIC010000001">
    <property type="protein sequence ID" value="KAK7114697.1"/>
    <property type="molecule type" value="Genomic_DNA"/>
</dbReference>
<dbReference type="Proteomes" id="UP001374579">
    <property type="component" value="Unassembled WGS sequence"/>
</dbReference>
<dbReference type="GO" id="GO:0002376">
    <property type="term" value="P:immune system process"/>
    <property type="evidence" value="ECO:0007669"/>
    <property type="project" value="TreeGrafter"/>
</dbReference>
<dbReference type="Gene3D" id="1.10.10.10">
    <property type="entry name" value="Winged helix-like DNA-binding domain superfamily/Winged helix DNA-binding domain"/>
    <property type="match status" value="1"/>
</dbReference>
<evidence type="ECO:0000259" key="2">
    <source>
        <dbReference type="PROSITE" id="PS51507"/>
    </source>
</evidence>
<evidence type="ECO:0000313" key="4">
    <source>
        <dbReference type="Proteomes" id="UP001374579"/>
    </source>
</evidence>
<name>A0AAN9BZU4_9CAEN</name>
<dbReference type="SUPFAM" id="SSF49879">
    <property type="entry name" value="SMAD/FHA domain"/>
    <property type="match status" value="1"/>
</dbReference>
<dbReference type="PRINTS" id="PR00267">
    <property type="entry name" value="INTFRNREGFCT"/>
</dbReference>
<feature type="domain" description="IRF tryptophan pentad repeat" evidence="2">
    <location>
        <begin position="39"/>
        <end position="149"/>
    </location>
</feature>
<gene>
    <name evidence="3" type="ORF">V1264_000715</name>
</gene>
<dbReference type="GO" id="GO:0005634">
    <property type="term" value="C:nucleus"/>
    <property type="evidence" value="ECO:0007669"/>
    <property type="project" value="TreeGrafter"/>
</dbReference>
<evidence type="ECO:0000256" key="1">
    <source>
        <dbReference type="SAM" id="MobiDB-lite"/>
    </source>
</evidence>
<dbReference type="SMART" id="SM00348">
    <property type="entry name" value="IRF"/>
    <property type="match status" value="1"/>
</dbReference>
<accession>A0AAN9BZU4</accession>
<dbReference type="Pfam" id="PF00605">
    <property type="entry name" value="IRF"/>
    <property type="match status" value="1"/>
</dbReference>
<dbReference type="InterPro" id="IPR019471">
    <property type="entry name" value="Interferon_reg_factor-3"/>
</dbReference>
<dbReference type="PROSITE" id="PS51507">
    <property type="entry name" value="IRF_2"/>
    <property type="match status" value="1"/>
</dbReference>
<sequence length="543" mass="60566">MPVQQRIMADPAVLSPGFENTTSKADPGSPPSGSGRQHRQRLKPWLIDQINSGQCLGVSWVDEQKGIFRIPWKHCGRSDWTEQDGHLYMAWAIHTGRFTEGGADKPDWPTWKTRLRCALNKMKPDIVCLKEESTTDDVDDPYRVYQFVRKRGVGPASPPQQQYAHTPQSAYSEDSSTCGSPSPFCLSPHPPNRLQQANIPSVVIETPVTDGAAAPVQDQVYDDPVVSSLGSSLGQLKTEDLVKDNIDDISQYLTGGNYMESNMMSLTSPPQSMETDSLKDSLKDAGYHQLAELVKSEPEQQVKTEPGCAQQYIYPHEMMLMIRYRRSLIAQLQVLKPQGCRVYHGDSIPSQFWVKELFGDLQAEQVSIPDVTGQMEQSHKDSLDYLKLLKALQFGISIFIHQNDIYILRRCQASIFTAPANKKVKETLKVERNAQPVKVFDFVNDFLPALHLYKQGQGPRPSPLVVIAIGQPFRPDDDPYGSLLLSVTVCHSLASLMLQENVPESPPLQISHSNEYDRFAESVTVSQANLSPYGATVSPANQQ</sequence>
<organism evidence="3 4">
    <name type="scientific">Littorina saxatilis</name>
    <dbReference type="NCBI Taxonomy" id="31220"/>
    <lineage>
        <taxon>Eukaryota</taxon>
        <taxon>Metazoa</taxon>
        <taxon>Spiralia</taxon>
        <taxon>Lophotrochozoa</taxon>
        <taxon>Mollusca</taxon>
        <taxon>Gastropoda</taxon>
        <taxon>Caenogastropoda</taxon>
        <taxon>Littorinimorpha</taxon>
        <taxon>Littorinoidea</taxon>
        <taxon>Littorinidae</taxon>
        <taxon>Littorina</taxon>
    </lineage>
</organism>
<dbReference type="PANTHER" id="PTHR11949:SF53">
    <property type="entry name" value="IRF TRYPTOPHAN PENTAD REPEAT DOMAIN-CONTAINING PROTEIN"/>
    <property type="match status" value="1"/>
</dbReference>
<proteinExistence type="predicted"/>
<dbReference type="InterPro" id="IPR008984">
    <property type="entry name" value="SMAD_FHA_dom_sf"/>
</dbReference>
<dbReference type="PANTHER" id="PTHR11949">
    <property type="entry name" value="INTERFERON REGULATORY FACTOR"/>
    <property type="match status" value="1"/>
</dbReference>
<dbReference type="Gene3D" id="2.60.200.10">
    <property type="match status" value="1"/>
</dbReference>
<dbReference type="GO" id="GO:0000978">
    <property type="term" value="F:RNA polymerase II cis-regulatory region sequence-specific DNA binding"/>
    <property type="evidence" value="ECO:0007669"/>
    <property type="project" value="TreeGrafter"/>
</dbReference>
<dbReference type="InterPro" id="IPR036388">
    <property type="entry name" value="WH-like_DNA-bd_sf"/>
</dbReference>
<dbReference type="InterPro" id="IPR017855">
    <property type="entry name" value="SMAD-like_dom_sf"/>
</dbReference>
<reference evidence="3 4" key="1">
    <citation type="submission" date="2024-02" db="EMBL/GenBank/DDBJ databases">
        <title>Chromosome-scale genome assembly of the rough periwinkle Littorina saxatilis.</title>
        <authorList>
            <person name="De Jode A."/>
            <person name="Faria R."/>
            <person name="Formenti G."/>
            <person name="Sims Y."/>
            <person name="Smith T.P."/>
            <person name="Tracey A."/>
            <person name="Wood J.M.D."/>
            <person name="Zagrodzka Z.B."/>
            <person name="Johannesson K."/>
            <person name="Butlin R.K."/>
            <person name="Leder E.H."/>
        </authorList>
    </citation>
    <scope>NUCLEOTIDE SEQUENCE [LARGE SCALE GENOMIC DNA]</scope>
    <source>
        <strain evidence="3">Snail1</strain>
        <tissue evidence="3">Muscle</tissue>
    </source>
</reference>
<feature type="region of interest" description="Disordered" evidence="1">
    <location>
        <begin position="152"/>
        <end position="177"/>
    </location>
</feature>
<dbReference type="AlphaFoldDB" id="A0AAN9BZU4"/>
<comment type="caution">
    <text evidence="3">The sequence shown here is derived from an EMBL/GenBank/DDBJ whole genome shotgun (WGS) entry which is preliminary data.</text>
</comment>
<dbReference type="Pfam" id="PF10401">
    <property type="entry name" value="IRF-3"/>
    <property type="match status" value="1"/>
</dbReference>
<feature type="region of interest" description="Disordered" evidence="1">
    <location>
        <begin position="1"/>
        <end position="40"/>
    </location>
</feature>
<dbReference type="SUPFAM" id="SSF46785">
    <property type="entry name" value="Winged helix' DNA-binding domain"/>
    <property type="match status" value="1"/>
</dbReference>
<feature type="compositionally biased region" description="Polar residues" evidence="1">
    <location>
        <begin position="159"/>
        <end position="177"/>
    </location>
</feature>
<keyword evidence="4" id="KW-1185">Reference proteome</keyword>
<evidence type="ECO:0000313" key="3">
    <source>
        <dbReference type="EMBL" id="KAK7114697.1"/>
    </source>
</evidence>
<dbReference type="GO" id="GO:0045893">
    <property type="term" value="P:positive regulation of DNA-templated transcription"/>
    <property type="evidence" value="ECO:0007669"/>
    <property type="project" value="UniProtKB-ARBA"/>
</dbReference>